<keyword evidence="2" id="KW-0507">mRNA processing</keyword>
<reference evidence="9" key="1">
    <citation type="submission" date="2022-11" db="EMBL/GenBank/DDBJ databases">
        <title>Chromosomal genome sequence assembly and mating type (MAT) locus characterization of the leprose asexual lichenized fungus Lepraria neglecta (Nyl.) Erichsen.</title>
        <authorList>
            <person name="Allen J.L."/>
            <person name="Pfeffer B."/>
        </authorList>
    </citation>
    <scope>NUCLEOTIDE SEQUENCE</scope>
    <source>
        <strain evidence="9">Allen 5258</strain>
    </source>
</reference>
<accession>A0AAE0DPE7</accession>
<dbReference type="Proteomes" id="UP001276659">
    <property type="component" value="Unassembled WGS sequence"/>
</dbReference>
<dbReference type="GO" id="GO:0071004">
    <property type="term" value="C:U2-type prespliceosome"/>
    <property type="evidence" value="ECO:0007669"/>
    <property type="project" value="TreeGrafter"/>
</dbReference>
<feature type="domain" description="NAD-dependent epimerase/dehydratase" evidence="8">
    <location>
        <begin position="10"/>
        <end position="209"/>
    </location>
</feature>
<dbReference type="Gene3D" id="1.25.40.10">
    <property type="entry name" value="Tetratricopeptide repeat domain"/>
    <property type="match status" value="2"/>
</dbReference>
<feature type="compositionally biased region" description="Polar residues" evidence="7">
    <location>
        <begin position="861"/>
        <end position="882"/>
    </location>
</feature>
<name>A0AAE0DPE7_9LECA</name>
<dbReference type="PANTHER" id="PTHR17204:SF5">
    <property type="entry name" value="PRE-MRNA-PROCESSING FACTOR 39"/>
    <property type="match status" value="1"/>
</dbReference>
<dbReference type="InterPro" id="IPR001509">
    <property type="entry name" value="Epimerase_deHydtase"/>
</dbReference>
<dbReference type="InterPro" id="IPR059164">
    <property type="entry name" value="HAT_PRP39_C"/>
</dbReference>
<dbReference type="Pfam" id="PF23240">
    <property type="entry name" value="HAT_PRP39_N"/>
    <property type="match status" value="1"/>
</dbReference>
<dbReference type="SUPFAM" id="SSF51735">
    <property type="entry name" value="NAD(P)-binding Rossmann-fold domains"/>
    <property type="match status" value="1"/>
</dbReference>
<dbReference type="InterPro" id="IPR003107">
    <property type="entry name" value="HAT"/>
</dbReference>
<dbReference type="AlphaFoldDB" id="A0AAE0DPE7"/>
<evidence type="ECO:0000256" key="7">
    <source>
        <dbReference type="SAM" id="MobiDB-lite"/>
    </source>
</evidence>
<comment type="caution">
    <text evidence="9">The sequence shown here is derived from an EMBL/GenBank/DDBJ whole genome shotgun (WGS) entry which is preliminary data.</text>
</comment>
<keyword evidence="4" id="KW-0508">mRNA splicing</keyword>
<dbReference type="GO" id="GO:0000395">
    <property type="term" value="P:mRNA 5'-splice site recognition"/>
    <property type="evidence" value="ECO:0007669"/>
    <property type="project" value="TreeGrafter"/>
</dbReference>
<dbReference type="PANTHER" id="PTHR17204">
    <property type="entry name" value="PRE-MRNA PROCESSING PROTEIN PRP39-RELATED"/>
    <property type="match status" value="1"/>
</dbReference>
<dbReference type="FunFam" id="1.25.40.10:FF:000451">
    <property type="entry name" value="mRNA splicing protein (Prp39), putative"/>
    <property type="match status" value="1"/>
</dbReference>
<protein>
    <recommendedName>
        <fullName evidence="8">NAD-dependent epimerase/dehydratase domain-containing protein</fullName>
    </recommendedName>
</protein>
<evidence type="ECO:0000256" key="2">
    <source>
        <dbReference type="ARBA" id="ARBA00022664"/>
    </source>
</evidence>
<comment type="subcellular location">
    <subcellularLocation>
        <location evidence="1">Nucleus</location>
    </subcellularLocation>
</comment>
<dbReference type="GO" id="GO:0000243">
    <property type="term" value="C:commitment complex"/>
    <property type="evidence" value="ECO:0007669"/>
    <property type="project" value="TreeGrafter"/>
</dbReference>
<dbReference type="SUPFAM" id="SSF48452">
    <property type="entry name" value="TPR-like"/>
    <property type="match status" value="1"/>
</dbReference>
<evidence type="ECO:0000256" key="3">
    <source>
        <dbReference type="ARBA" id="ARBA00022737"/>
    </source>
</evidence>
<evidence type="ECO:0000313" key="9">
    <source>
        <dbReference type="EMBL" id="KAK3178284.1"/>
    </source>
</evidence>
<gene>
    <name evidence="9" type="ORF">OEA41_000417</name>
</gene>
<dbReference type="Pfam" id="PF01370">
    <property type="entry name" value="Epimerase"/>
    <property type="match status" value="1"/>
</dbReference>
<evidence type="ECO:0000256" key="1">
    <source>
        <dbReference type="ARBA" id="ARBA00004123"/>
    </source>
</evidence>
<comment type="similarity">
    <text evidence="6">Belongs to the PRP39 family.</text>
</comment>
<keyword evidence="5" id="KW-0539">Nucleus</keyword>
<keyword evidence="10" id="KW-1185">Reference proteome</keyword>
<dbReference type="Pfam" id="PF23241">
    <property type="entry name" value="HAT_PRP39_C"/>
    <property type="match status" value="1"/>
</dbReference>
<keyword evidence="3" id="KW-0677">Repeat</keyword>
<dbReference type="InterPro" id="IPR036291">
    <property type="entry name" value="NAD(P)-bd_dom_sf"/>
</dbReference>
<dbReference type="EMBL" id="JASNWA010000003">
    <property type="protein sequence ID" value="KAK3178284.1"/>
    <property type="molecule type" value="Genomic_DNA"/>
</dbReference>
<organism evidence="9 10">
    <name type="scientific">Lepraria neglecta</name>
    <dbReference type="NCBI Taxonomy" id="209136"/>
    <lineage>
        <taxon>Eukaryota</taxon>
        <taxon>Fungi</taxon>
        <taxon>Dikarya</taxon>
        <taxon>Ascomycota</taxon>
        <taxon>Pezizomycotina</taxon>
        <taxon>Lecanoromycetes</taxon>
        <taxon>OSLEUM clade</taxon>
        <taxon>Lecanoromycetidae</taxon>
        <taxon>Lecanorales</taxon>
        <taxon>Lecanorineae</taxon>
        <taxon>Stereocaulaceae</taxon>
        <taxon>Lepraria</taxon>
    </lineage>
</organism>
<dbReference type="SMART" id="SM00386">
    <property type="entry name" value="HAT"/>
    <property type="match status" value="7"/>
</dbReference>
<dbReference type="FunFam" id="1.25.40.10:FF:000064">
    <property type="entry name" value="Putative pre-mrna-processing factor 39"/>
    <property type="match status" value="1"/>
</dbReference>
<dbReference type="GO" id="GO:0005685">
    <property type="term" value="C:U1 snRNP"/>
    <property type="evidence" value="ECO:0007669"/>
    <property type="project" value="TreeGrafter"/>
</dbReference>
<feature type="region of interest" description="Disordered" evidence="7">
    <location>
        <begin position="852"/>
        <end position="882"/>
    </location>
</feature>
<dbReference type="InterPro" id="IPR011990">
    <property type="entry name" value="TPR-like_helical_dom_sf"/>
</dbReference>
<evidence type="ECO:0000313" key="10">
    <source>
        <dbReference type="Proteomes" id="UP001276659"/>
    </source>
</evidence>
<dbReference type="GO" id="GO:0030627">
    <property type="term" value="F:pre-mRNA 5'-splice site binding"/>
    <property type="evidence" value="ECO:0007669"/>
    <property type="project" value="TreeGrafter"/>
</dbReference>
<evidence type="ECO:0000259" key="8">
    <source>
        <dbReference type="Pfam" id="PF01370"/>
    </source>
</evidence>
<sequence length="882" mass="100722">MSSEPKINCIITGAGGFVGQALASALLEDPSVSKLTLTDVFEPSPPKSKAESKAEIRCLKADLTSLETCQSLFTPDLNLIYILHGIMSGAAEANFELGLKVNLDSTRQILDILRQTNPGVKVIYPSSLAVYGPPATPTTRITELNTPVPGSSYGAQKHICETLLDDYSRRGFLDGRTCRLPTVTIRPGKPTGAASSFASGIFREPLNGEKAVLPVSKDLEIWICSPRTVVKNLMKAKDIPKKKMLDALKAVGGDEALNLVEEKRDEATEKIPAANTSAANTGKMADYSFGGTDEENAELKKLNAEVLEEPDSFEHWEKLVRAAESLEGGLNRNSSPQSIVATRDIYDRFLAKFPLLFGYWKKYADLEFSIAGTEAAELVYERGVASITNSVDLWTNYCAFKVETSHDSDVIRELFERGASCVGLDFLAHPFWDKYLEFEERLEAQDKIFSILDRVVHIPMHQYARYFERYRHLAQVRPLHELLPADMLAQFRAEIVTEGPDSGELEIEREMRTRIDSFHLEIFARTQTETTKRWTYESEVKRPYFHVTELDEGQLVNWRKYLDFEEVEGDYHRTQFLYERCLVTCAYYDEFWLRYARWMLAQQGKEEEVRNIYQRASMLYAPISRPAVRLQYAYFEESVSRVELAKDIHQAILVNLPGHIETIVSLANLSRRYGGLDAAIEVYKSQIDSTECDIYAKAALVAEWARLLWKIKGSVEEARQVFQKNQHWYLDSRAFWINYMFFELEQPTSAETEPTHYKRIKQVHEDIRRKSHLPPLTIKDLSHYYMVYLQERGGKDAIKEYMTLDREINGPFSVQAAMKAKLAEDGREATTQRRMMMENGHPGVEVDEAAIRRGENPYTKYYQQQGEQQLPSDTQPQPLRYQ</sequence>
<evidence type="ECO:0000256" key="6">
    <source>
        <dbReference type="ARBA" id="ARBA00038019"/>
    </source>
</evidence>
<evidence type="ECO:0000256" key="5">
    <source>
        <dbReference type="ARBA" id="ARBA00023242"/>
    </source>
</evidence>
<proteinExistence type="inferred from homology"/>
<evidence type="ECO:0000256" key="4">
    <source>
        <dbReference type="ARBA" id="ARBA00023187"/>
    </source>
</evidence>
<dbReference type="Gene3D" id="3.90.25.10">
    <property type="entry name" value="UDP-galactose 4-epimerase, domain 1"/>
    <property type="match status" value="1"/>
</dbReference>
<dbReference type="Gene3D" id="3.40.50.720">
    <property type="entry name" value="NAD(P)-binding Rossmann-like Domain"/>
    <property type="match status" value="1"/>
</dbReference>